<gene>
    <name evidence="2" type="ORF">CVO76_08420</name>
</gene>
<evidence type="ECO:0000313" key="2">
    <source>
        <dbReference type="EMBL" id="AUZ87649.1"/>
    </source>
</evidence>
<accession>A0A2L0UEK2</accession>
<evidence type="ECO:0008006" key="4">
    <source>
        <dbReference type="Google" id="ProtNLM"/>
    </source>
</evidence>
<name>A0A2L0UEK2_9MICC</name>
<reference evidence="2 3" key="1">
    <citation type="submission" date="2017-11" db="EMBL/GenBank/DDBJ databases">
        <title>Draft genome of Arthrobacter agilis strain UMCV2, a plant growth-promoting rhizobacterium and biocontrol capacity of phytopathogenic fungi.</title>
        <authorList>
            <person name="Martinez-Camara R."/>
            <person name="Santoyo G."/>
            <person name="Moreno-Hagelsieb G."/>
            <person name="Valencia-Cantero E."/>
        </authorList>
    </citation>
    <scope>NUCLEOTIDE SEQUENCE [LARGE SCALE GENOMIC DNA]</scope>
    <source>
        <strain evidence="2 3">UMCV2</strain>
    </source>
</reference>
<organism evidence="2 3">
    <name type="scientific">Arthrobacter agilis</name>
    <dbReference type="NCBI Taxonomy" id="37921"/>
    <lineage>
        <taxon>Bacteria</taxon>
        <taxon>Bacillati</taxon>
        <taxon>Actinomycetota</taxon>
        <taxon>Actinomycetes</taxon>
        <taxon>Micrococcales</taxon>
        <taxon>Micrococcaceae</taxon>
        <taxon>Arthrobacter</taxon>
    </lineage>
</organism>
<feature type="region of interest" description="Disordered" evidence="1">
    <location>
        <begin position="25"/>
        <end position="124"/>
    </location>
</feature>
<dbReference type="EMBL" id="CP024915">
    <property type="protein sequence ID" value="AUZ87649.1"/>
    <property type="molecule type" value="Genomic_DNA"/>
</dbReference>
<protein>
    <recommendedName>
        <fullName evidence="4">DUF4352 domain-containing protein</fullName>
    </recommendedName>
</protein>
<feature type="compositionally biased region" description="Low complexity" evidence="1">
    <location>
        <begin position="41"/>
        <end position="97"/>
    </location>
</feature>
<dbReference type="AlphaFoldDB" id="A0A2L0UEK2"/>
<evidence type="ECO:0000256" key="1">
    <source>
        <dbReference type="SAM" id="MobiDB-lite"/>
    </source>
</evidence>
<evidence type="ECO:0000313" key="3">
    <source>
        <dbReference type="Proteomes" id="UP000239187"/>
    </source>
</evidence>
<dbReference type="Proteomes" id="UP000239187">
    <property type="component" value="Chromosome"/>
</dbReference>
<sequence length="254" mass="24929">MSRGQRAAGAAALITVLGLTGWGVAAGSLAPEPTTRSAQIEGPSSAPSGASGSAPAEPGSEADPPAPNGPASTPTSSGPTSSDPEVPATEVPAAPDPGSDAFAPPTATGKIIDEPPPVATPQTFDEPADVAEGVAARVAAMKAVDGEARGIGEVDGPAVQFTLEITNSTTESVSLAEAVVNVEAGTDRSPAGQLSGPGATAFPADVAPGQTVSGVFVFQIPPEQRTAVRVLFHYQAVSPVAAFEGPVPLQGEAP</sequence>
<proteinExistence type="predicted"/>